<name>F2RSY9_TRIT1</name>
<dbReference type="PANTHER" id="PTHR42059:SF1">
    <property type="entry name" value="TNT DOMAIN-CONTAINING PROTEIN"/>
    <property type="match status" value="1"/>
</dbReference>
<dbReference type="HOGENOM" id="CLU_083054_0_0_1"/>
<dbReference type="PANTHER" id="PTHR42059">
    <property type="entry name" value="TNT DOMAIN-CONTAINING PROTEIN"/>
    <property type="match status" value="1"/>
</dbReference>
<dbReference type="Proteomes" id="UP000009172">
    <property type="component" value="Unassembled WGS sequence"/>
</dbReference>
<reference evidence="4" key="1">
    <citation type="journal article" date="2012" name="MBio">
        <title>Comparative genome analysis of Trichophyton rubrum and related dermatophytes reveals candidate genes involved in infection.</title>
        <authorList>
            <person name="Martinez D.A."/>
            <person name="Oliver B.G."/>
            <person name="Graeser Y."/>
            <person name="Goldberg J.M."/>
            <person name="Li W."/>
            <person name="Martinez-Rossi N.M."/>
            <person name="Monod M."/>
            <person name="Shelest E."/>
            <person name="Barton R.C."/>
            <person name="Birch E."/>
            <person name="Brakhage A.A."/>
            <person name="Chen Z."/>
            <person name="Gurr S.J."/>
            <person name="Heiman D."/>
            <person name="Heitman J."/>
            <person name="Kosti I."/>
            <person name="Rossi A."/>
            <person name="Saif S."/>
            <person name="Samalova M."/>
            <person name="Saunders C.W."/>
            <person name="Shea T."/>
            <person name="Summerbell R.C."/>
            <person name="Xu J."/>
            <person name="Young S."/>
            <person name="Zeng Q."/>
            <person name="Birren B.W."/>
            <person name="Cuomo C.A."/>
            <person name="White T.C."/>
        </authorList>
    </citation>
    <scope>NUCLEOTIDE SEQUENCE [LARGE SCALE GENOMIC DNA]</scope>
    <source>
        <strain evidence="4">CBS 112818</strain>
    </source>
</reference>
<dbReference type="EMBL" id="GG698483">
    <property type="protein sequence ID" value="EGD94438.1"/>
    <property type="molecule type" value="Genomic_DNA"/>
</dbReference>
<gene>
    <name evidence="3" type="ORF">TESG_01956</name>
</gene>
<organism evidence="3 4">
    <name type="scientific">Trichophyton tonsurans (strain CBS 112818)</name>
    <name type="common">Scalp ringworm fungus</name>
    <dbReference type="NCBI Taxonomy" id="647933"/>
    <lineage>
        <taxon>Eukaryota</taxon>
        <taxon>Fungi</taxon>
        <taxon>Dikarya</taxon>
        <taxon>Ascomycota</taxon>
        <taxon>Pezizomycotina</taxon>
        <taxon>Eurotiomycetes</taxon>
        <taxon>Eurotiomycetidae</taxon>
        <taxon>Onygenales</taxon>
        <taxon>Arthrodermataceae</taxon>
        <taxon>Trichophyton</taxon>
    </lineage>
</organism>
<feature type="domain" description="TNT" evidence="2">
    <location>
        <begin position="133"/>
        <end position="225"/>
    </location>
</feature>
<protein>
    <recommendedName>
        <fullName evidence="2">TNT domain-containing protein</fullName>
    </recommendedName>
</protein>
<keyword evidence="1" id="KW-0732">Signal</keyword>
<proteinExistence type="predicted"/>
<dbReference type="OrthoDB" id="2923349at2759"/>
<keyword evidence="4" id="KW-1185">Reference proteome</keyword>
<dbReference type="AlphaFoldDB" id="F2RSY9"/>
<dbReference type="InterPro" id="IPR053024">
    <property type="entry name" value="Fungal_surface_NADase"/>
</dbReference>
<feature type="chain" id="PRO_5003289498" description="TNT domain-containing protein" evidence="1">
    <location>
        <begin position="22"/>
        <end position="249"/>
    </location>
</feature>
<evidence type="ECO:0000259" key="2">
    <source>
        <dbReference type="Pfam" id="PF14021"/>
    </source>
</evidence>
<feature type="signal peptide" evidence="1">
    <location>
        <begin position="1"/>
        <end position="21"/>
    </location>
</feature>
<dbReference type="Pfam" id="PF14021">
    <property type="entry name" value="TNT"/>
    <property type="match status" value="1"/>
</dbReference>
<evidence type="ECO:0000313" key="4">
    <source>
        <dbReference type="Proteomes" id="UP000009172"/>
    </source>
</evidence>
<accession>F2RSY9</accession>
<sequence length="249" mass="27621">MKLSKLLSYSAPLGFLGVVSATPLRANQALSTRQEPDIFPRRCYPDPCKHITYQPEHADSVCGDPRLGPLNLPTRFPVSVELATWYRYGGLCADEFILKWAGDLDPKKWFNYPPADGFALDSRGTPIMAEAILTKGRKVDRFGSPKGKFVAPLGSSYISRALPPSNLAPGPSGNYPDNYHVYEVVKPFSGFLGPVTPWFGQPGYGSQIHLKTSVEELLQGGFLKELEEKDFDEPSEYSYDPSNQRVMVN</sequence>
<dbReference type="InterPro" id="IPR025331">
    <property type="entry name" value="TNT"/>
</dbReference>
<evidence type="ECO:0000313" key="3">
    <source>
        <dbReference type="EMBL" id="EGD94438.1"/>
    </source>
</evidence>
<dbReference type="GO" id="GO:0050135">
    <property type="term" value="F:NADP+ nucleosidase activity"/>
    <property type="evidence" value="ECO:0007669"/>
    <property type="project" value="InterPro"/>
</dbReference>
<evidence type="ECO:0000256" key="1">
    <source>
        <dbReference type="SAM" id="SignalP"/>
    </source>
</evidence>